<evidence type="ECO:0000313" key="3">
    <source>
        <dbReference type="Proteomes" id="UP001344888"/>
    </source>
</evidence>
<evidence type="ECO:0000256" key="1">
    <source>
        <dbReference type="SAM" id="Phobius"/>
    </source>
</evidence>
<feature type="transmembrane region" description="Helical" evidence="1">
    <location>
        <begin position="70"/>
        <end position="90"/>
    </location>
</feature>
<dbReference type="RefSeq" id="WP_326125301.1">
    <property type="nucleotide sequence ID" value="NZ_JARSFG010000047.1"/>
</dbReference>
<accession>A0AAW9NZ02</accession>
<protein>
    <submittedName>
        <fullName evidence="2">Uncharacterized protein</fullName>
    </submittedName>
</protein>
<gene>
    <name evidence="2" type="ORF">P9B03_20465</name>
</gene>
<evidence type="ECO:0000313" key="2">
    <source>
        <dbReference type="EMBL" id="MEC1180828.1"/>
    </source>
</evidence>
<keyword evidence="1" id="KW-0472">Membrane</keyword>
<dbReference type="Proteomes" id="UP001344888">
    <property type="component" value="Unassembled WGS sequence"/>
</dbReference>
<keyword evidence="1" id="KW-1133">Transmembrane helix</keyword>
<keyword evidence="1" id="KW-0812">Transmembrane</keyword>
<name>A0AAW9NZ02_9BACL</name>
<keyword evidence="3" id="KW-1185">Reference proteome</keyword>
<proteinExistence type="predicted"/>
<reference evidence="2 3" key="1">
    <citation type="submission" date="2023-03" db="EMBL/GenBank/DDBJ databases">
        <title>Bacillus Genome Sequencing.</title>
        <authorList>
            <person name="Dunlap C."/>
        </authorList>
    </citation>
    <scope>NUCLEOTIDE SEQUENCE [LARGE SCALE GENOMIC DNA]</scope>
    <source>
        <strain evidence="2 3">B-59205</strain>
    </source>
</reference>
<organism evidence="2 3">
    <name type="scientific">Metasolibacillus meyeri</name>
    <dbReference type="NCBI Taxonomy" id="1071052"/>
    <lineage>
        <taxon>Bacteria</taxon>
        <taxon>Bacillati</taxon>
        <taxon>Bacillota</taxon>
        <taxon>Bacilli</taxon>
        <taxon>Bacillales</taxon>
        <taxon>Caryophanaceae</taxon>
        <taxon>Metasolibacillus</taxon>
    </lineage>
</organism>
<dbReference type="EMBL" id="JARSFG010000047">
    <property type="protein sequence ID" value="MEC1180828.1"/>
    <property type="molecule type" value="Genomic_DNA"/>
</dbReference>
<dbReference type="AlphaFoldDB" id="A0AAW9NZ02"/>
<sequence>MKKNCCENCQRAANIVEINQLCIEGHVAELCVACHIVLAQESQRTRFFTLVRSKDKQSSNNEMQKIHRKLSLLIATGIFAIACASGVAIVEHMDILQTASTEYLTFAELNRY</sequence>
<comment type="caution">
    <text evidence="2">The sequence shown here is derived from an EMBL/GenBank/DDBJ whole genome shotgun (WGS) entry which is preliminary data.</text>
</comment>